<accession>A0A511MYT5</accession>
<feature type="region of interest" description="Disordered" evidence="1">
    <location>
        <begin position="34"/>
        <end position="80"/>
    </location>
</feature>
<sequence length="135" mass="14320">MKKKTQSTLLLLTGLLAVGAVGLVAWNMFGSHEKAPAKGTQVEPKPSTGSGSNDQNPNKGGGYNPITGEGSYGSGDKEDWYVPDWEDRIKDWWKNFTTPGDPPAPPASNAPTPAPPPPITKPKPYNPITGEGSYT</sequence>
<comment type="caution">
    <text evidence="2">The sequence shown here is derived from an EMBL/GenBank/DDBJ whole genome shotgun (WGS) entry which is preliminary data.</text>
</comment>
<reference evidence="2 3" key="1">
    <citation type="submission" date="2019-07" db="EMBL/GenBank/DDBJ databases">
        <title>Whole genome shotgun sequence of Deinococcus cellulosilyticus NBRC 106333.</title>
        <authorList>
            <person name="Hosoyama A."/>
            <person name="Uohara A."/>
            <person name="Ohji S."/>
            <person name="Ichikawa N."/>
        </authorList>
    </citation>
    <scope>NUCLEOTIDE SEQUENCE [LARGE SCALE GENOMIC DNA]</scope>
    <source>
        <strain evidence="2 3">NBRC 106333</strain>
    </source>
</reference>
<feature type="compositionally biased region" description="Pro residues" evidence="1">
    <location>
        <begin position="100"/>
        <end position="125"/>
    </location>
</feature>
<name>A0A511MYT5_DEIC1</name>
<dbReference type="AlphaFoldDB" id="A0A511MYT5"/>
<keyword evidence="3" id="KW-1185">Reference proteome</keyword>
<proteinExistence type="predicted"/>
<feature type="compositionally biased region" description="Polar residues" evidence="1">
    <location>
        <begin position="47"/>
        <end position="58"/>
    </location>
</feature>
<dbReference type="Proteomes" id="UP000321306">
    <property type="component" value="Unassembled WGS sequence"/>
</dbReference>
<organism evidence="2 3">
    <name type="scientific">Deinococcus cellulosilyticus (strain DSM 18568 / NBRC 106333 / KACC 11606 / 5516J-15)</name>
    <dbReference type="NCBI Taxonomy" id="1223518"/>
    <lineage>
        <taxon>Bacteria</taxon>
        <taxon>Thermotogati</taxon>
        <taxon>Deinococcota</taxon>
        <taxon>Deinococci</taxon>
        <taxon>Deinococcales</taxon>
        <taxon>Deinococcaceae</taxon>
        <taxon>Deinococcus</taxon>
    </lineage>
</organism>
<evidence type="ECO:0000313" key="2">
    <source>
        <dbReference type="EMBL" id="GEM45307.1"/>
    </source>
</evidence>
<feature type="region of interest" description="Disordered" evidence="1">
    <location>
        <begin position="92"/>
        <end position="135"/>
    </location>
</feature>
<gene>
    <name evidence="2" type="ORF">DC3_09420</name>
</gene>
<evidence type="ECO:0000313" key="3">
    <source>
        <dbReference type="Proteomes" id="UP000321306"/>
    </source>
</evidence>
<dbReference type="RefSeq" id="WP_146882773.1">
    <property type="nucleotide sequence ID" value="NZ_BJXB01000003.1"/>
</dbReference>
<protein>
    <submittedName>
        <fullName evidence="2">Uncharacterized protein</fullName>
    </submittedName>
</protein>
<evidence type="ECO:0000256" key="1">
    <source>
        <dbReference type="SAM" id="MobiDB-lite"/>
    </source>
</evidence>
<dbReference type="EMBL" id="BJXB01000003">
    <property type="protein sequence ID" value="GEM45307.1"/>
    <property type="molecule type" value="Genomic_DNA"/>
</dbReference>